<evidence type="ECO:0000313" key="6">
    <source>
        <dbReference type="Proteomes" id="UP000700334"/>
    </source>
</evidence>
<dbReference type="OrthoDB" id="9979103at2759"/>
<reference evidence="5" key="1">
    <citation type="journal article" date="2021" name="Evol. Appl.">
        <title>The genome of the Pyrenean desman and the effects of bottlenecks and inbreeding on the genomic landscape of an endangered species.</title>
        <authorList>
            <person name="Escoda L."/>
            <person name="Castresana J."/>
        </authorList>
    </citation>
    <scope>NUCLEOTIDE SEQUENCE</scope>
    <source>
        <strain evidence="5">IBE-C5619</strain>
    </source>
</reference>
<dbReference type="Gene3D" id="3.80.10.10">
    <property type="entry name" value="Ribonuclease Inhibitor"/>
    <property type="match status" value="1"/>
</dbReference>
<dbReference type="EMBL" id="JAGFMF010011418">
    <property type="protein sequence ID" value="KAG8523102.1"/>
    <property type="molecule type" value="Genomic_DNA"/>
</dbReference>
<evidence type="ECO:0000256" key="4">
    <source>
        <dbReference type="SAM" id="MobiDB-lite"/>
    </source>
</evidence>
<dbReference type="AlphaFoldDB" id="A0A8J6DV74"/>
<sequence>MGARLGRRAGPEAGSEAGAAAGCGPAPYERRVRWLREIQSTLRERRPERARQLLRLLRQAREGAGRRGAGGRGGARGCEEPPGAPGLAAGPLPPVSWRRVPASLRERVGDMGIDVRGSGRLGQGLGKGDPGPWFTQLSSQDLGLESTLLTNILYRNVAFLNLVDPISHDLLVNLARDLQCPKTDYELWKSSDKICRQLIYHLTPHSRRQRGPSLPGRKTQSCLKSSLQKTPLAGETVNLSGIRLSARDVQHIMRYLGSHGAGLEVLDLSFTELSDELLRLLLPSLWALPCLTQLLLNGNRLTRATTRELTEAVKDTTKFPTLAWVDLGNNVDVATLPQPLLVGLRRRLSQRTSLPTIYEGLDLEPEPEGSTSGANTAASTWGSAAARSGFQSQACCTR</sequence>
<dbReference type="PANTHER" id="PTHR39654:SF5">
    <property type="entry name" value="LEUCINE-RICH REPEAT-CONTAINING PROTEIN 75B"/>
    <property type="match status" value="1"/>
</dbReference>
<organism evidence="5 6">
    <name type="scientific">Galemys pyrenaicus</name>
    <name type="common">Iberian desman</name>
    <name type="synonym">Pyrenean desman</name>
    <dbReference type="NCBI Taxonomy" id="202257"/>
    <lineage>
        <taxon>Eukaryota</taxon>
        <taxon>Metazoa</taxon>
        <taxon>Chordata</taxon>
        <taxon>Craniata</taxon>
        <taxon>Vertebrata</taxon>
        <taxon>Euteleostomi</taxon>
        <taxon>Mammalia</taxon>
        <taxon>Eutheria</taxon>
        <taxon>Laurasiatheria</taxon>
        <taxon>Eulipotyphla</taxon>
        <taxon>Talpidae</taxon>
        <taxon>Galemys</taxon>
    </lineage>
</organism>
<dbReference type="SUPFAM" id="SSF52047">
    <property type="entry name" value="RNI-like"/>
    <property type="match status" value="1"/>
</dbReference>
<feature type="compositionally biased region" description="Low complexity" evidence="4">
    <location>
        <begin position="11"/>
        <end position="25"/>
    </location>
</feature>
<name>A0A8J6DV74_GALPY</name>
<feature type="region of interest" description="Disordered" evidence="4">
    <location>
        <begin position="62"/>
        <end position="92"/>
    </location>
</feature>
<comment type="similarity">
    <text evidence="3">Belongs to the LRRC75 family.</text>
</comment>
<accession>A0A8J6DV74</accession>
<proteinExistence type="inferred from homology"/>
<feature type="compositionally biased region" description="Gly residues" evidence="4">
    <location>
        <begin position="66"/>
        <end position="76"/>
    </location>
</feature>
<comment type="caution">
    <text evidence="5">The sequence shown here is derived from an EMBL/GenBank/DDBJ whole genome shotgun (WGS) entry which is preliminary data.</text>
</comment>
<evidence type="ECO:0000256" key="3">
    <source>
        <dbReference type="ARBA" id="ARBA00060993"/>
    </source>
</evidence>
<dbReference type="InterPro" id="IPR032675">
    <property type="entry name" value="LRR_dom_sf"/>
</dbReference>
<feature type="region of interest" description="Disordered" evidence="4">
    <location>
        <begin position="1"/>
        <end position="25"/>
    </location>
</feature>
<dbReference type="PANTHER" id="PTHR39654">
    <property type="entry name" value="LEUCINE-RICH REPEAT-CONTAINING PROTEIN 75A-LIKE ISOFORM X1"/>
    <property type="match status" value="1"/>
</dbReference>
<gene>
    <name evidence="5" type="ORF">J0S82_012687</name>
</gene>
<evidence type="ECO:0000256" key="2">
    <source>
        <dbReference type="ARBA" id="ARBA00022737"/>
    </source>
</evidence>
<dbReference type="Proteomes" id="UP000700334">
    <property type="component" value="Unassembled WGS sequence"/>
</dbReference>
<keyword evidence="2" id="KW-0677">Repeat</keyword>
<evidence type="ECO:0000313" key="5">
    <source>
        <dbReference type="EMBL" id="KAG8523102.1"/>
    </source>
</evidence>
<keyword evidence="6" id="KW-1185">Reference proteome</keyword>
<protein>
    <submittedName>
        <fullName evidence="5">Leucine-rich repeat-containing protein 75B</fullName>
    </submittedName>
</protein>
<dbReference type="FunFam" id="3.80.10.10:FF:000158">
    <property type="entry name" value="Leucine rich repeat containing 75A"/>
    <property type="match status" value="1"/>
</dbReference>
<evidence type="ECO:0000256" key="1">
    <source>
        <dbReference type="ARBA" id="ARBA00022614"/>
    </source>
</evidence>
<keyword evidence="1" id="KW-0433">Leucine-rich repeat</keyword>